<dbReference type="RefSeq" id="WP_344413903.1">
    <property type="nucleotide sequence ID" value="NZ_BAAAQK010000004.1"/>
</dbReference>
<gene>
    <name evidence="1" type="ORF">GCM10009836_15300</name>
</gene>
<name>A0ABN2MSR6_9PSEU</name>
<organism evidence="1 2">
    <name type="scientific">Pseudonocardia ailaonensis</name>
    <dbReference type="NCBI Taxonomy" id="367279"/>
    <lineage>
        <taxon>Bacteria</taxon>
        <taxon>Bacillati</taxon>
        <taxon>Actinomycetota</taxon>
        <taxon>Actinomycetes</taxon>
        <taxon>Pseudonocardiales</taxon>
        <taxon>Pseudonocardiaceae</taxon>
        <taxon>Pseudonocardia</taxon>
    </lineage>
</organism>
<protein>
    <recommendedName>
        <fullName evidence="3">Adhesin domain-containing protein</fullName>
    </recommendedName>
</protein>
<dbReference type="Proteomes" id="UP001500449">
    <property type="component" value="Unassembled WGS sequence"/>
</dbReference>
<proteinExistence type="predicted"/>
<reference evidence="1 2" key="1">
    <citation type="journal article" date="2019" name="Int. J. Syst. Evol. Microbiol.">
        <title>The Global Catalogue of Microorganisms (GCM) 10K type strain sequencing project: providing services to taxonomists for standard genome sequencing and annotation.</title>
        <authorList>
            <consortium name="The Broad Institute Genomics Platform"/>
            <consortium name="The Broad Institute Genome Sequencing Center for Infectious Disease"/>
            <person name="Wu L."/>
            <person name="Ma J."/>
        </authorList>
    </citation>
    <scope>NUCLEOTIDE SEQUENCE [LARGE SCALE GENOMIC DNA]</scope>
    <source>
        <strain evidence="1 2">JCM 16009</strain>
    </source>
</reference>
<evidence type="ECO:0000313" key="1">
    <source>
        <dbReference type="EMBL" id="GAA1837561.1"/>
    </source>
</evidence>
<keyword evidence="2" id="KW-1185">Reference proteome</keyword>
<evidence type="ECO:0008006" key="3">
    <source>
        <dbReference type="Google" id="ProtNLM"/>
    </source>
</evidence>
<comment type="caution">
    <text evidence="1">The sequence shown here is derived from an EMBL/GenBank/DDBJ whole genome shotgun (WGS) entry which is preliminary data.</text>
</comment>
<sequence length="256" mass="26262">MTRTRSPWLIGLAVLFVLTVATAGVSELISETFHGRSVEDRTLTSAVARLELDADQGDVEIVPSPDGDVHVRTDAAYGLREPVLTRESTATGVRLASRCRDGVVAASCRVGWTVAVPAGFTVDVDAGAGSLKVRDLTGPVTLKALGDVELSGLSGDVTARSTYGDITGAGLRSGSVTVASISGDVDLTLTVPPHSVSATVTAVGDVSLAVPGSQAYRVDAEPGRFGDRKVTVPQDPASLSILRAVTGGGTVTLRPL</sequence>
<dbReference type="EMBL" id="BAAAQK010000004">
    <property type="protein sequence ID" value="GAA1837561.1"/>
    <property type="molecule type" value="Genomic_DNA"/>
</dbReference>
<accession>A0ABN2MSR6</accession>
<evidence type="ECO:0000313" key="2">
    <source>
        <dbReference type="Proteomes" id="UP001500449"/>
    </source>
</evidence>